<reference evidence="10" key="1">
    <citation type="submission" date="2014-09" db="EMBL/GenBank/DDBJ databases">
        <authorList>
            <person name="Li C.-X."/>
            <person name="Shi M."/>
            <person name="Tian J.-H."/>
            <person name="Lin X.-D."/>
            <person name="Kang Y.-J."/>
            <person name="Qin X.-C."/>
            <person name="Chen L.-J."/>
            <person name="Xu J."/>
            <person name="Holmes E.C."/>
        </authorList>
    </citation>
    <scope>NUCLEOTIDE SEQUENCE</scope>
    <source>
        <strain evidence="10">BFJSC-4</strain>
    </source>
</reference>
<evidence type="ECO:0000256" key="5">
    <source>
        <dbReference type="ARBA" id="ARBA00022695"/>
    </source>
</evidence>
<evidence type="ECO:0000256" key="6">
    <source>
        <dbReference type="ARBA" id="ARBA00022741"/>
    </source>
</evidence>
<keyword evidence="7" id="KW-0693">Viral RNA replication</keyword>
<name>A0A0B5KJZ7_9ORTO</name>
<dbReference type="GO" id="GO:0039694">
    <property type="term" value="P:viral RNA genome replication"/>
    <property type="evidence" value="ECO:0007669"/>
    <property type="project" value="InterPro"/>
</dbReference>
<dbReference type="GO" id="GO:0003968">
    <property type="term" value="F:RNA-directed RNA polymerase activity"/>
    <property type="evidence" value="ECO:0007669"/>
    <property type="project" value="UniProtKB-KW"/>
</dbReference>
<dbReference type="EC" id="2.7.7.48" evidence="1 8"/>
<accession>A0A0B5KJZ7</accession>
<evidence type="ECO:0000256" key="4">
    <source>
        <dbReference type="ARBA" id="ARBA00022679"/>
    </source>
</evidence>
<dbReference type="Pfam" id="PF00602">
    <property type="entry name" value="Flu_PB1"/>
    <property type="match status" value="1"/>
</dbReference>
<evidence type="ECO:0000313" key="10">
    <source>
        <dbReference type="EMBL" id="AJG39090.1"/>
    </source>
</evidence>
<keyword evidence="6" id="KW-0547">Nucleotide-binding</keyword>
<protein>
    <recommendedName>
        <fullName evidence="2 8">RNA-directed RNA polymerase catalytic subunit</fullName>
        <ecNumber evidence="1 8">2.7.7.48</ecNumber>
    </recommendedName>
</protein>
<organism evidence="10">
    <name type="scientific">Wuhan Louse Fly Virus 4</name>
    <dbReference type="NCBI Taxonomy" id="1608118"/>
    <lineage>
        <taxon>Viruses</taxon>
        <taxon>Riboviria</taxon>
        <taxon>Orthornavirae</taxon>
        <taxon>Negarnaviricota</taxon>
        <taxon>Polyploviricotina</taxon>
        <taxon>Insthoviricetes</taxon>
        <taxon>Articulavirales</taxon>
        <taxon>Orthomyxoviridae</taxon>
        <taxon>Quaranjavirus</taxon>
    </lineage>
</organism>
<dbReference type="GO" id="GO:0000166">
    <property type="term" value="F:nucleotide binding"/>
    <property type="evidence" value="ECO:0007669"/>
    <property type="project" value="UniProtKB-KW"/>
</dbReference>
<evidence type="ECO:0000256" key="1">
    <source>
        <dbReference type="ARBA" id="ARBA00012494"/>
    </source>
</evidence>
<gene>
    <name evidence="10" type="primary">PB1</name>
</gene>
<dbReference type="InterPro" id="IPR001407">
    <property type="entry name" value="RNA_pol_PB1_influenza"/>
</dbReference>
<keyword evidence="4" id="KW-0808">Transferase</keyword>
<evidence type="ECO:0000256" key="2">
    <source>
        <dbReference type="ARBA" id="ARBA00020035"/>
    </source>
</evidence>
<dbReference type="GO" id="GO:0003723">
    <property type="term" value="F:RNA binding"/>
    <property type="evidence" value="ECO:0007669"/>
    <property type="project" value="InterPro"/>
</dbReference>
<keyword evidence="3 8" id="KW-0696">RNA-directed RNA polymerase</keyword>
<dbReference type="EMBL" id="KM817621">
    <property type="protein sequence ID" value="AJG39090.1"/>
    <property type="molecule type" value="Viral_cRNA"/>
</dbReference>
<dbReference type="PROSITE" id="PS50525">
    <property type="entry name" value="RDRP_SSRNA_NEG_SEG"/>
    <property type="match status" value="1"/>
</dbReference>
<keyword evidence="5" id="KW-0548">Nucleotidyltransferase</keyword>
<feature type="domain" description="RdRp catalytic" evidence="9">
    <location>
        <begin position="316"/>
        <end position="513"/>
    </location>
</feature>
<proteinExistence type="predicted"/>
<evidence type="ECO:0000256" key="7">
    <source>
        <dbReference type="ARBA" id="ARBA00022953"/>
    </source>
</evidence>
<sequence>MDDPFQEVPNSFLSAVFKAGRTRPDISHPDPNVLNNLSSISALYLYANPPPNAYGTPAPKIAETVLRSYDFNKKDEGKTIQIDGYRVDNPVWENKGDFPFGEVHSNWHPGEMYKMTTNFYKQNKTHIKEIADLVMESALTTNSDILTKGNQTWDPITERSLPSAQAYSEYCELLIDNGFPNHHSLIGLIKYTFELMEKPTIIGKKVKWKYEEKVKSVNGQRVTTRKKVQYIVRKQYDGEAAYRYVMNIIRSFCGYNKSGERAHLKRRAIASPSIPMRAFLYIVEDFHLKLGKRIKGSTISIGGDEKKMKIIETMNSAAVDPIAERTLQATQDATKWNECLSAGGFGMMSKTLFCDEVRDIDDKMNENEKLFGEICEASHFFLSLKRIILGEGLQGKADGIHGKMEYNEENLPKFNQITQEWLRKALPYLEDNAYLSASSGMLMGMHNAASTTLGLISVGHRKGEDSNIYTLRSSDDSMTLYAAPNMKKMNILVDTEDLNLQLCGINLSKKKTFIFKFGYGEYTSWYQDGKMVAQYGPETTTLRPGGNNPPDDFNNLARTTSVSLMKLETNEIGAEAKLRLGVQNIRSLYLIKPKSRDATNISRKCLVLSDGGLNLWNCSNCHLEETCLKEYFAETQEEKEYFLRIRNPENPFSTEPKEEITWSKDAGTLTIGYAETPRTVFHYVKRTNRTVRNKKGPTQADEEKANAEAMGLLTMADISTLVKIPSGSHNMADHMVSCLRTVSSGMDMSTDEQQLMEEALTFLKEGVKLPEMEETVDIDLIE</sequence>
<evidence type="ECO:0000256" key="8">
    <source>
        <dbReference type="RuleBase" id="RU004330"/>
    </source>
</evidence>
<evidence type="ECO:0000256" key="3">
    <source>
        <dbReference type="ARBA" id="ARBA00022484"/>
    </source>
</evidence>
<evidence type="ECO:0000259" key="9">
    <source>
        <dbReference type="PROSITE" id="PS50525"/>
    </source>
</evidence>
<dbReference type="InterPro" id="IPR007099">
    <property type="entry name" value="RNA-dir_pol_NSvirus"/>
</dbReference>
<reference evidence="10" key="2">
    <citation type="journal article" date="2015" name="Elife">
        <title>Unprecedented genomic diversity of RNA viruses in arthropods reveals the ancestry of negative-sense RNA viruses.</title>
        <authorList>
            <person name="Li C.X."/>
            <person name="Shi M."/>
            <person name="Tian J.H."/>
            <person name="Lin X.D."/>
            <person name="Kang Y.J."/>
            <person name="Chen L.J."/>
            <person name="Qin X.C."/>
            <person name="Xu J."/>
            <person name="Holmes E.C."/>
            <person name="Zhang Y.Z."/>
        </authorList>
    </citation>
    <scope>NUCLEOTIDE SEQUENCE</scope>
    <source>
        <strain evidence="10">BFJSC-4</strain>
    </source>
</reference>
<comment type="catalytic activity">
    <reaction evidence="8">
        <text>RNA(n) + a ribonucleoside 5'-triphosphate = RNA(n+1) + diphosphate</text>
        <dbReference type="Rhea" id="RHEA:21248"/>
        <dbReference type="Rhea" id="RHEA-COMP:14527"/>
        <dbReference type="Rhea" id="RHEA-COMP:17342"/>
        <dbReference type="ChEBI" id="CHEBI:33019"/>
        <dbReference type="ChEBI" id="CHEBI:61557"/>
        <dbReference type="ChEBI" id="CHEBI:140395"/>
        <dbReference type="EC" id="2.7.7.48"/>
    </reaction>
</comment>